<proteinExistence type="predicted"/>
<evidence type="ECO:0000256" key="2">
    <source>
        <dbReference type="SAM" id="MobiDB-lite"/>
    </source>
</evidence>
<dbReference type="AlphaFoldDB" id="A0A835HHQ8"/>
<dbReference type="SMART" id="SM00343">
    <property type="entry name" value="ZnF_C2HC"/>
    <property type="match status" value="1"/>
</dbReference>
<dbReference type="Pfam" id="PF00098">
    <property type="entry name" value="zf-CCHC"/>
    <property type="match status" value="1"/>
</dbReference>
<dbReference type="Gene3D" id="4.10.60.10">
    <property type="entry name" value="Zinc finger, CCHC-type"/>
    <property type="match status" value="1"/>
</dbReference>
<keyword evidence="1" id="KW-0862">Zinc</keyword>
<keyword evidence="5" id="KW-1185">Reference proteome</keyword>
<feature type="domain" description="CCHC-type" evidence="3">
    <location>
        <begin position="159"/>
        <end position="173"/>
    </location>
</feature>
<dbReference type="GO" id="GO:0003676">
    <property type="term" value="F:nucleic acid binding"/>
    <property type="evidence" value="ECO:0007669"/>
    <property type="project" value="InterPro"/>
</dbReference>
<protein>
    <recommendedName>
        <fullName evidence="3">CCHC-type domain-containing protein</fullName>
    </recommendedName>
</protein>
<feature type="compositionally biased region" description="Basic and acidic residues" evidence="2">
    <location>
        <begin position="171"/>
        <end position="190"/>
    </location>
</feature>
<dbReference type="GO" id="GO:0008270">
    <property type="term" value="F:zinc ion binding"/>
    <property type="evidence" value="ECO:0007669"/>
    <property type="project" value="UniProtKB-KW"/>
</dbReference>
<evidence type="ECO:0000313" key="5">
    <source>
        <dbReference type="Proteomes" id="UP000631114"/>
    </source>
</evidence>
<feature type="compositionally biased region" description="Gly residues" evidence="2">
    <location>
        <begin position="191"/>
        <end position="201"/>
    </location>
</feature>
<dbReference type="InterPro" id="IPR036875">
    <property type="entry name" value="Znf_CCHC_sf"/>
</dbReference>
<gene>
    <name evidence="4" type="ORF">IFM89_001600</name>
</gene>
<evidence type="ECO:0000259" key="3">
    <source>
        <dbReference type="PROSITE" id="PS50158"/>
    </source>
</evidence>
<accession>A0A835HHQ8</accession>
<reference evidence="4 5" key="1">
    <citation type="submission" date="2020-10" db="EMBL/GenBank/DDBJ databases">
        <title>The Coptis chinensis genome and diversification of protoberbering-type alkaloids.</title>
        <authorList>
            <person name="Wang B."/>
            <person name="Shu S."/>
            <person name="Song C."/>
            <person name="Liu Y."/>
        </authorList>
    </citation>
    <scope>NUCLEOTIDE SEQUENCE [LARGE SCALE GENOMIC DNA]</scope>
    <source>
        <strain evidence="4">HL-2020</strain>
        <tissue evidence="4">Leaf</tissue>
    </source>
</reference>
<sequence length="249" mass="26986">MLSSQTFPVSMALFLPNITLGNPFKDPIVLWLNGGLGVLADGFVYEHDCLGWNTNFTSLASNRNAYEGAPLLKLFDNLKLYVELKILANKRKRWEIRRESVSFLKRGKDTSSGGRDDKYGGGGGGGGRYSGGSYRNGDCCSCDRDYGSSCGGGGGGWECFECGKPGHFARECPGDDSGRGGRYRGRDDKYGVGGGGVGRYSGGSDRNGDRYSRGRSKGSSHRGASGRDQNNRDRFRPYERRGLGSGYRS</sequence>
<evidence type="ECO:0000256" key="1">
    <source>
        <dbReference type="PROSITE-ProRule" id="PRU00047"/>
    </source>
</evidence>
<keyword evidence="1" id="KW-0863">Zinc-finger</keyword>
<dbReference type="PROSITE" id="PS50158">
    <property type="entry name" value="ZF_CCHC"/>
    <property type="match status" value="1"/>
</dbReference>
<comment type="caution">
    <text evidence="4">The sequence shown here is derived from an EMBL/GenBank/DDBJ whole genome shotgun (WGS) entry which is preliminary data.</text>
</comment>
<name>A0A835HHQ8_9MAGN</name>
<dbReference type="EMBL" id="JADFTS010000006">
    <property type="protein sequence ID" value="KAF9599654.1"/>
    <property type="molecule type" value="Genomic_DNA"/>
</dbReference>
<evidence type="ECO:0000313" key="4">
    <source>
        <dbReference type="EMBL" id="KAF9599654.1"/>
    </source>
</evidence>
<feature type="compositionally biased region" description="Basic and acidic residues" evidence="2">
    <location>
        <begin position="229"/>
        <end position="242"/>
    </location>
</feature>
<feature type="region of interest" description="Disordered" evidence="2">
    <location>
        <begin position="171"/>
        <end position="249"/>
    </location>
</feature>
<dbReference type="Proteomes" id="UP000631114">
    <property type="component" value="Unassembled WGS sequence"/>
</dbReference>
<organism evidence="4 5">
    <name type="scientific">Coptis chinensis</name>
    <dbReference type="NCBI Taxonomy" id="261450"/>
    <lineage>
        <taxon>Eukaryota</taxon>
        <taxon>Viridiplantae</taxon>
        <taxon>Streptophyta</taxon>
        <taxon>Embryophyta</taxon>
        <taxon>Tracheophyta</taxon>
        <taxon>Spermatophyta</taxon>
        <taxon>Magnoliopsida</taxon>
        <taxon>Ranunculales</taxon>
        <taxon>Ranunculaceae</taxon>
        <taxon>Coptidoideae</taxon>
        <taxon>Coptis</taxon>
    </lineage>
</organism>
<dbReference type="InterPro" id="IPR001878">
    <property type="entry name" value="Znf_CCHC"/>
</dbReference>
<dbReference type="SUPFAM" id="SSF57756">
    <property type="entry name" value="Retrovirus zinc finger-like domains"/>
    <property type="match status" value="1"/>
</dbReference>
<keyword evidence="1" id="KW-0479">Metal-binding</keyword>